<accession>A0A0P8YEX7</accession>
<evidence type="ECO:0000256" key="3">
    <source>
        <dbReference type="ARBA" id="ARBA00023012"/>
    </source>
</evidence>
<evidence type="ECO:0000256" key="4">
    <source>
        <dbReference type="ARBA" id="ARBA00023015"/>
    </source>
</evidence>
<keyword evidence="4" id="KW-0805">Transcription regulation</keyword>
<dbReference type="FunFam" id="3.40.50.2300:FF:000018">
    <property type="entry name" value="DNA-binding transcriptional regulator NtrC"/>
    <property type="match status" value="1"/>
</dbReference>
<organism evidence="9 10">
    <name type="scientific">Oxobacter pfennigii</name>
    <dbReference type="NCBI Taxonomy" id="36849"/>
    <lineage>
        <taxon>Bacteria</taxon>
        <taxon>Bacillati</taxon>
        <taxon>Bacillota</taxon>
        <taxon>Clostridia</taxon>
        <taxon>Eubacteriales</taxon>
        <taxon>Clostridiaceae</taxon>
        <taxon>Oxobacter</taxon>
    </lineage>
</organism>
<keyword evidence="10" id="KW-1185">Reference proteome</keyword>
<evidence type="ECO:0000256" key="6">
    <source>
        <dbReference type="ARBA" id="ARBA00024867"/>
    </source>
</evidence>
<dbReference type="SUPFAM" id="SSF52172">
    <property type="entry name" value="CheY-like"/>
    <property type="match status" value="1"/>
</dbReference>
<dbReference type="GO" id="GO:0000160">
    <property type="term" value="P:phosphorelay signal transduction system"/>
    <property type="evidence" value="ECO:0007669"/>
    <property type="project" value="UniProtKB-KW"/>
</dbReference>
<evidence type="ECO:0000256" key="5">
    <source>
        <dbReference type="ARBA" id="ARBA00023163"/>
    </source>
</evidence>
<feature type="modified residue" description="4-aspartylphosphate" evidence="7">
    <location>
        <position position="53"/>
    </location>
</feature>
<comment type="caution">
    <text evidence="9">The sequence shown here is derived from an EMBL/GenBank/DDBJ whole genome shotgun (WGS) entry which is preliminary data.</text>
</comment>
<keyword evidence="3" id="KW-0902">Two-component regulatory system</keyword>
<feature type="domain" description="Response regulatory" evidence="8">
    <location>
        <begin position="4"/>
        <end position="118"/>
    </location>
</feature>
<comment type="function">
    <text evidence="6">May play the central regulatory role in sporulation. It may be an element of the effector pathway responsible for the activation of sporulation genes in response to nutritional stress. Spo0A may act in concert with spo0H (a sigma factor) to control the expression of some genes that are critical to the sporulation process.</text>
</comment>
<dbReference type="Gene3D" id="3.40.50.2300">
    <property type="match status" value="1"/>
</dbReference>
<dbReference type="Proteomes" id="UP000050326">
    <property type="component" value="Unassembled WGS sequence"/>
</dbReference>
<dbReference type="STRING" id="36849.OXPF_09540"/>
<dbReference type="InterPro" id="IPR050595">
    <property type="entry name" value="Bact_response_regulator"/>
</dbReference>
<dbReference type="AlphaFoldDB" id="A0A0P8YEX7"/>
<dbReference type="RefSeq" id="WP_054874051.1">
    <property type="nucleotide sequence ID" value="NZ_LKET01000021.1"/>
</dbReference>
<evidence type="ECO:0000256" key="7">
    <source>
        <dbReference type="PROSITE-ProRule" id="PRU00169"/>
    </source>
</evidence>
<evidence type="ECO:0000256" key="2">
    <source>
        <dbReference type="ARBA" id="ARBA00022553"/>
    </source>
</evidence>
<dbReference type="PANTHER" id="PTHR44591">
    <property type="entry name" value="STRESS RESPONSE REGULATOR PROTEIN 1"/>
    <property type="match status" value="1"/>
</dbReference>
<evidence type="ECO:0000259" key="8">
    <source>
        <dbReference type="PROSITE" id="PS50110"/>
    </source>
</evidence>
<dbReference type="PANTHER" id="PTHR44591:SF14">
    <property type="entry name" value="PROTEIN PILG"/>
    <property type="match status" value="1"/>
</dbReference>
<evidence type="ECO:0000313" key="9">
    <source>
        <dbReference type="EMBL" id="KPU45721.1"/>
    </source>
</evidence>
<dbReference type="OrthoDB" id="9808843at2"/>
<gene>
    <name evidence="9" type="primary">mprA_2</name>
    <name evidence="9" type="ORF">OXPF_09540</name>
</gene>
<dbReference type="EMBL" id="LKET01000021">
    <property type="protein sequence ID" value="KPU45721.1"/>
    <property type="molecule type" value="Genomic_DNA"/>
</dbReference>
<keyword evidence="5" id="KW-0804">Transcription</keyword>
<dbReference type="InterPro" id="IPR011006">
    <property type="entry name" value="CheY-like_superfamily"/>
</dbReference>
<evidence type="ECO:0000256" key="1">
    <source>
        <dbReference type="ARBA" id="ARBA00018672"/>
    </source>
</evidence>
<reference evidence="9 10" key="1">
    <citation type="submission" date="2015-09" db="EMBL/GenBank/DDBJ databases">
        <title>Genome sequence of Oxobacter pfennigii DSM 3222.</title>
        <authorList>
            <person name="Poehlein A."/>
            <person name="Bengelsdorf F.R."/>
            <person name="Schiel-Bengelsdorf B."/>
            <person name="Duerre P."/>
            <person name="Daniel R."/>
        </authorList>
    </citation>
    <scope>NUCLEOTIDE SEQUENCE [LARGE SCALE GENOMIC DNA]</scope>
    <source>
        <strain evidence="9 10">DSM 3222</strain>
    </source>
</reference>
<dbReference type="InterPro" id="IPR001789">
    <property type="entry name" value="Sig_transdc_resp-reg_receiver"/>
</dbReference>
<name>A0A0P8YEX7_9CLOT</name>
<sequence length="123" mass="13696">MAKKVLVIDDVKNIRTMVAKALTLSGYAVDTAENGYEGLNFLKDNDYDVVLLDIRMPGFSGTEVLKSIREIKKDVPVIIMTAYPTIKNAVDCIKMGAVEYLRKPFTPDKIKSTIEQVINGNKN</sequence>
<dbReference type="PROSITE" id="PS50110">
    <property type="entry name" value="RESPONSE_REGULATORY"/>
    <property type="match status" value="1"/>
</dbReference>
<evidence type="ECO:0000313" key="10">
    <source>
        <dbReference type="Proteomes" id="UP000050326"/>
    </source>
</evidence>
<protein>
    <recommendedName>
        <fullName evidence="1">Stage 0 sporulation protein A homolog</fullName>
    </recommendedName>
</protein>
<keyword evidence="2 7" id="KW-0597">Phosphoprotein</keyword>
<proteinExistence type="predicted"/>
<dbReference type="SMART" id="SM00448">
    <property type="entry name" value="REC"/>
    <property type="match status" value="1"/>
</dbReference>
<dbReference type="Pfam" id="PF00072">
    <property type="entry name" value="Response_reg"/>
    <property type="match status" value="1"/>
</dbReference>